<dbReference type="SFLD" id="SFLDS00003">
    <property type="entry name" value="Haloacid_Dehalogenase"/>
    <property type="match status" value="1"/>
</dbReference>
<dbReference type="NCBIfam" id="TIGR01509">
    <property type="entry name" value="HAD-SF-IA-v3"/>
    <property type="match status" value="1"/>
</dbReference>
<dbReference type="AlphaFoldDB" id="A0A2D2CYZ6"/>
<accession>A0A2D2CYZ6</accession>
<dbReference type="InterPro" id="IPR036412">
    <property type="entry name" value="HAD-like_sf"/>
</dbReference>
<dbReference type="EMBL" id="CP023737">
    <property type="protein sequence ID" value="ATQ67945.1"/>
    <property type="molecule type" value="Genomic_DNA"/>
</dbReference>
<proteinExistence type="predicted"/>
<dbReference type="Proteomes" id="UP000230709">
    <property type="component" value="Chromosome"/>
</dbReference>
<organism evidence="2 3">
    <name type="scientific">Methylosinus trichosporium (strain ATCC 35070 / NCIMB 11131 / UNIQEM 75 / OB3b)</name>
    <dbReference type="NCBI Taxonomy" id="595536"/>
    <lineage>
        <taxon>Bacteria</taxon>
        <taxon>Pseudomonadati</taxon>
        <taxon>Pseudomonadota</taxon>
        <taxon>Alphaproteobacteria</taxon>
        <taxon>Hyphomicrobiales</taxon>
        <taxon>Methylocystaceae</taxon>
        <taxon>Methylosinus</taxon>
    </lineage>
</organism>
<sequence length="286" mass="31945">MTHCVEPSEDADEGPPRGSGLLRSARNDEAGVIARSEATKQSIAVGRPLDCFASLAMTDADRFAHIDTWVFDLDNTLYPASCDLWPKIDQRITLYMIRMFGLDGVSCRALQKHYYHRYGTTLRGLMTEHGVDADAFLAFVHDVDRSSLPPAPLLASAIAALPGRKLILTNGSRHHALETARRLGLDHVFEDVFDIIAAKFVAKPHEEAYERFFDRHAVEPTRAVLFEDLARNLVVPHRRGMTTVLVTPEQGGEDCREPWEIAHGREPHVDFSTSDLTAFLEGLQSR</sequence>
<dbReference type="Pfam" id="PF00702">
    <property type="entry name" value="Hydrolase"/>
    <property type="match status" value="1"/>
</dbReference>
<evidence type="ECO:0000256" key="1">
    <source>
        <dbReference type="SAM" id="MobiDB-lite"/>
    </source>
</evidence>
<dbReference type="PANTHER" id="PTHR12725">
    <property type="entry name" value="HALOACID DEHALOGENASE-LIKE HYDROLASE"/>
    <property type="match status" value="1"/>
</dbReference>
<dbReference type="SFLD" id="SFLDG01129">
    <property type="entry name" value="C1.5:_HAD__Beta-PGM__Phosphata"/>
    <property type="match status" value="1"/>
</dbReference>
<dbReference type="PANTHER" id="PTHR12725:SF117">
    <property type="entry name" value="HALOACID DEHALOGENASE-LIKE HYDROLASE"/>
    <property type="match status" value="1"/>
</dbReference>
<reference evidence="3" key="1">
    <citation type="submission" date="2017-10" db="EMBL/GenBank/DDBJ databases">
        <title>Completed PacBio SMRT sequence of Methylosinus trichosporium OB3b reveals presence of a third large plasmid.</title>
        <authorList>
            <person name="Charles T.C."/>
            <person name="Lynch M.D.J."/>
            <person name="Heil J.R."/>
            <person name="Cheng J."/>
        </authorList>
    </citation>
    <scope>NUCLEOTIDE SEQUENCE [LARGE SCALE GENOMIC DNA]</scope>
    <source>
        <strain evidence="3">OB3b</strain>
    </source>
</reference>
<evidence type="ECO:0000313" key="2">
    <source>
        <dbReference type="EMBL" id="ATQ67945.1"/>
    </source>
</evidence>
<dbReference type="RefSeq" id="WP_004448300.1">
    <property type="nucleotide sequence ID" value="NZ_CP023737.1"/>
</dbReference>
<name>A0A2D2CYZ6_METT3</name>
<evidence type="ECO:0000313" key="3">
    <source>
        <dbReference type="Proteomes" id="UP000230709"/>
    </source>
</evidence>
<dbReference type="SFLD" id="SFLDG01132">
    <property type="entry name" value="C1.5.3:_5'-Nucleotidase_Like"/>
    <property type="match status" value="1"/>
</dbReference>
<dbReference type="InterPro" id="IPR023214">
    <property type="entry name" value="HAD_sf"/>
</dbReference>
<dbReference type="Gene3D" id="1.10.150.450">
    <property type="match status" value="1"/>
</dbReference>
<protein>
    <submittedName>
        <fullName evidence="2">Pyrimidine 5'-nucleotidase</fullName>
    </submittedName>
</protein>
<dbReference type="SUPFAM" id="SSF56784">
    <property type="entry name" value="HAD-like"/>
    <property type="match status" value="1"/>
</dbReference>
<keyword evidence="3" id="KW-1185">Reference proteome</keyword>
<dbReference type="Gene3D" id="3.40.50.1000">
    <property type="entry name" value="HAD superfamily/HAD-like"/>
    <property type="match status" value="1"/>
</dbReference>
<dbReference type="InterPro" id="IPR010237">
    <property type="entry name" value="Pyr-5-nucltdase"/>
</dbReference>
<dbReference type="STRING" id="595536.GCA_000178815_03428"/>
<feature type="region of interest" description="Disordered" evidence="1">
    <location>
        <begin position="1"/>
        <end position="23"/>
    </location>
</feature>
<dbReference type="NCBIfam" id="TIGR01993">
    <property type="entry name" value="Pyr-5-nucltdase"/>
    <property type="match status" value="1"/>
</dbReference>
<gene>
    <name evidence="2" type="ORF">CQW49_08620</name>
</gene>
<dbReference type="InterPro" id="IPR006439">
    <property type="entry name" value="HAD-SF_hydro_IA"/>
</dbReference>
<dbReference type="KEGG" id="mtw:CQW49_08620"/>